<dbReference type="Gene3D" id="2.80.10.50">
    <property type="match status" value="2"/>
</dbReference>
<keyword evidence="5" id="KW-1185">Reference proteome</keyword>
<evidence type="ECO:0000256" key="2">
    <source>
        <dbReference type="SAM" id="Phobius"/>
    </source>
</evidence>
<dbReference type="AlphaFoldDB" id="A0A5B8MGV4"/>
<feature type="signal peptide" evidence="3">
    <location>
        <begin position="1"/>
        <end position="32"/>
    </location>
</feature>
<evidence type="ECO:0000313" key="5">
    <source>
        <dbReference type="Proteomes" id="UP000316726"/>
    </source>
</evidence>
<keyword evidence="3" id="KW-0732">Signal</keyword>
<keyword evidence="2" id="KW-1133">Transmembrane helix</keyword>
<evidence type="ECO:0000256" key="1">
    <source>
        <dbReference type="SAM" id="MobiDB-lite"/>
    </source>
</evidence>
<reference evidence="4 5" key="1">
    <citation type="submission" date="2018-07" db="EMBL/GenBank/DDBJ databases">
        <title>The complete nuclear genome of the prasinophyte Chloropicon primus (CCMP1205).</title>
        <authorList>
            <person name="Pombert J.-F."/>
            <person name="Otis C."/>
            <person name="Turmel M."/>
            <person name="Lemieux C."/>
        </authorList>
    </citation>
    <scope>NUCLEOTIDE SEQUENCE [LARGE SCALE GENOMIC DNA]</scope>
    <source>
        <strain evidence="4 5">CCMP1205</strain>
    </source>
</reference>
<feature type="compositionally biased region" description="Low complexity" evidence="1">
    <location>
        <begin position="888"/>
        <end position="900"/>
    </location>
</feature>
<dbReference type="OrthoDB" id="10268124at2759"/>
<name>A0A5B8MGV4_9CHLO</name>
<dbReference type="SUPFAM" id="SSF50405">
    <property type="entry name" value="Actin-crosslinking proteins"/>
    <property type="match status" value="2"/>
</dbReference>
<dbReference type="STRING" id="1764295.A0A5B8MGV4"/>
<feature type="region of interest" description="Disordered" evidence="1">
    <location>
        <begin position="885"/>
        <end position="911"/>
    </location>
</feature>
<gene>
    <name evidence="4" type="ORF">A3770_02p10980</name>
</gene>
<dbReference type="Proteomes" id="UP000316726">
    <property type="component" value="Chromosome 2"/>
</dbReference>
<keyword evidence="2" id="KW-0812">Transmembrane</keyword>
<sequence length="911" mass="96609">MVGQARLGSKAYLLQLLAALVWACLVIRVVSATDDCTTDHGNGRERKLPKYTVSFLTHDGQFYLAAEEGAPTGYKLVATSSVIHGTRESETFTMFDLNGGALNSDDDVNLALVSASGCYWQAENGGNGDIVTSKDYDAPYEIFRIVRQGGDGEIKNGDKVYLKTNKGYFVMAHGHGGGQVTASREEVTEEHDEEEQFTLVIHSIEWPNDSGYLSYEFGFYGVTYTPPPATTTAECASDYENGKYRAVPKYTVSFITDDGQHYLAAEDGNPYKMVATSPVAYGAGEPETFTMFDLNGGTLNSDDDVNLALVPVSGCYWQAENGGNGDIVSSKEYTDPHEIFHIARQGGDGEIKDGDKVYLKTNKGYFVMAHGRGGGQVTAKGDDASFGGGEDQFTLVIHSVEWPDSGYLSYEFGFYEPSPSPAPAPAPAPAEGTGSGARRFGGVAYDPYLVSCRVFVDAFPPVDLSDITNAYGAYIINLNGNEIEVGKLKLQPAAQSGEAQVQEGSSICHDSITKLRFTVPLEAPVGSEVVSPLTSLVSHMMTGDSRTAAEAQTIVKYALMFDDQLDLLTYDTMDALYRDEASAYNVLKKTSQVLNIVNQCQALFTSSSVAEAMFLSLTKAMSRHYDSRSTQRGLLQATDLFDLTSPSFVSNLYKDTATDMGLAADGAAAEAMIEAVGTSVASLNNVISEASGSAGTDILKEVAKVDIILQTEVKSQVTKLVSGTIDVDLFKDSTTAQVVTSKVAETIVPVNVEEYLEASHAYIESSGGEVPDQRAAPESSSSGDDQTGVIAGAVGGLSAGLIVAGLLLYRRSKRRRRQVVMTEQNPMKVRSHEGVAGRPGGACPGPLKCCWGDGGGSSTTSTVGSLGGNQLLSGISYTGEYGHGGGASSSAAGAGPSSSGQKVIVSLEDVE</sequence>
<feature type="chain" id="PRO_5022850273" evidence="3">
    <location>
        <begin position="33"/>
        <end position="911"/>
    </location>
</feature>
<evidence type="ECO:0000256" key="3">
    <source>
        <dbReference type="SAM" id="SignalP"/>
    </source>
</evidence>
<organism evidence="4 5">
    <name type="scientific">Chloropicon primus</name>
    <dbReference type="NCBI Taxonomy" id="1764295"/>
    <lineage>
        <taxon>Eukaryota</taxon>
        <taxon>Viridiplantae</taxon>
        <taxon>Chlorophyta</taxon>
        <taxon>Chloropicophyceae</taxon>
        <taxon>Chloropicales</taxon>
        <taxon>Chloropicaceae</taxon>
        <taxon>Chloropicon</taxon>
    </lineage>
</organism>
<dbReference type="InterPro" id="IPR008999">
    <property type="entry name" value="Actin-crosslinking"/>
</dbReference>
<evidence type="ECO:0000313" key="4">
    <source>
        <dbReference type="EMBL" id="QDZ18580.1"/>
    </source>
</evidence>
<dbReference type="CDD" id="cd00257">
    <property type="entry name" value="beta-trefoil_FSCN-like"/>
    <property type="match status" value="2"/>
</dbReference>
<feature type="region of interest" description="Disordered" evidence="1">
    <location>
        <begin position="765"/>
        <end position="787"/>
    </location>
</feature>
<protein>
    <submittedName>
        <fullName evidence="4">Uncharacterized protein</fullName>
    </submittedName>
</protein>
<accession>A0A5B8MGV4</accession>
<keyword evidence="2" id="KW-0472">Membrane</keyword>
<proteinExistence type="predicted"/>
<feature type="transmembrane region" description="Helical" evidence="2">
    <location>
        <begin position="789"/>
        <end position="809"/>
    </location>
</feature>
<dbReference type="EMBL" id="CP031035">
    <property type="protein sequence ID" value="QDZ18580.1"/>
    <property type="molecule type" value="Genomic_DNA"/>
</dbReference>